<dbReference type="PROSITE" id="PS51746">
    <property type="entry name" value="PPM_2"/>
    <property type="match status" value="1"/>
</dbReference>
<proteinExistence type="predicted"/>
<dbReference type="CDD" id="cd00143">
    <property type="entry name" value="PP2Cc"/>
    <property type="match status" value="1"/>
</dbReference>
<gene>
    <name evidence="2" type="ORF">IRY55_00870</name>
</gene>
<evidence type="ECO:0000313" key="2">
    <source>
        <dbReference type="EMBL" id="MBF4499896.1"/>
    </source>
</evidence>
<keyword evidence="3" id="KW-1185">Reference proteome</keyword>
<evidence type="ECO:0000259" key="1">
    <source>
        <dbReference type="PROSITE" id="PS51746"/>
    </source>
</evidence>
<feature type="domain" description="PPM-type phosphatase" evidence="1">
    <location>
        <begin position="2"/>
        <end position="246"/>
    </location>
</feature>
<organism evidence="2 3">
    <name type="scientific">Savagea serpentis</name>
    <dbReference type="NCBI Taxonomy" id="2785297"/>
    <lineage>
        <taxon>Bacteria</taxon>
        <taxon>Bacillati</taxon>
        <taxon>Bacillota</taxon>
        <taxon>Bacilli</taxon>
        <taxon>Bacillales</taxon>
        <taxon>Caryophanaceae</taxon>
        <taxon>Savagea</taxon>
    </lineage>
</organism>
<dbReference type="Proteomes" id="UP000622653">
    <property type="component" value="Unassembled WGS sequence"/>
</dbReference>
<accession>A0A8J7GAM7</accession>
<comment type="caution">
    <text evidence="2">The sequence shown here is derived from an EMBL/GenBank/DDBJ whole genome shotgun (WGS) entry which is preliminary data.</text>
</comment>
<dbReference type="InterPro" id="IPR036457">
    <property type="entry name" value="PPM-type-like_dom_sf"/>
</dbReference>
<dbReference type="InterPro" id="IPR015655">
    <property type="entry name" value="PP2C"/>
</dbReference>
<dbReference type="SMART" id="SM00331">
    <property type="entry name" value="PP2C_SIG"/>
    <property type="match status" value="1"/>
</dbReference>
<dbReference type="RefSeq" id="WP_194561370.1">
    <property type="nucleotide sequence ID" value="NZ_JADKPV010000001.1"/>
</dbReference>
<evidence type="ECO:0000313" key="3">
    <source>
        <dbReference type="Proteomes" id="UP000622653"/>
    </source>
</evidence>
<dbReference type="Pfam" id="PF13672">
    <property type="entry name" value="PP2C_2"/>
    <property type="match status" value="1"/>
</dbReference>
<name>A0A8J7GAM7_9BACL</name>
<dbReference type="GO" id="GO:0004722">
    <property type="term" value="F:protein serine/threonine phosphatase activity"/>
    <property type="evidence" value="ECO:0007669"/>
    <property type="project" value="InterPro"/>
</dbReference>
<dbReference type="NCBIfam" id="NF033484">
    <property type="entry name" value="Stp1_PP2C_phos"/>
    <property type="match status" value="1"/>
</dbReference>
<reference evidence="2" key="1">
    <citation type="submission" date="2020-11" db="EMBL/GenBank/DDBJ databases">
        <title>Multidrug resistant novel bacterium Savagea serpentis sp. nov., isolated from the scats of a vine snake (Ahaetulla nasuta).</title>
        <authorList>
            <person name="Venkata Ramana V."/>
            <person name="Vikas Patil S."/>
            <person name="Yogita Lugani V."/>
        </authorList>
    </citation>
    <scope>NUCLEOTIDE SEQUENCE</scope>
    <source>
        <strain evidence="2">SN6</strain>
    </source>
</reference>
<dbReference type="Gene3D" id="3.60.40.10">
    <property type="entry name" value="PPM-type phosphatase domain"/>
    <property type="match status" value="1"/>
</dbReference>
<sequence>MHYAILSDIGKKRAVNEDRAAFYIHPERSGLVLAVIADGMGGHRGGDYASKTAVKLIGQQFIELSTSDLLDMDWEQWLLDTIQQINYHLFDLALRNDKYQGMGTTLDVVILDDTECTLAHVGDSRIYMIADQHIRQLTKDHSFVNALLESGEITKEEAEHHPRKNWIVKAVGSERRTVADVASIRLSDPVTFLLCTDGLSNLLSEEEILSIIQEDQYSLQMRAERLIARANALGGDDNISVILIEWWKKEVGSH</sequence>
<dbReference type="InterPro" id="IPR001932">
    <property type="entry name" value="PPM-type_phosphatase-like_dom"/>
</dbReference>
<dbReference type="PANTHER" id="PTHR47992">
    <property type="entry name" value="PROTEIN PHOSPHATASE"/>
    <property type="match status" value="1"/>
</dbReference>
<dbReference type="SUPFAM" id="SSF81606">
    <property type="entry name" value="PP2C-like"/>
    <property type="match status" value="1"/>
</dbReference>
<dbReference type="EMBL" id="JADKPV010000001">
    <property type="protein sequence ID" value="MBF4499896.1"/>
    <property type="molecule type" value="Genomic_DNA"/>
</dbReference>
<dbReference type="AlphaFoldDB" id="A0A8J7GAM7"/>
<dbReference type="SMART" id="SM00332">
    <property type="entry name" value="PP2Cc"/>
    <property type="match status" value="1"/>
</dbReference>
<protein>
    <submittedName>
        <fullName evidence="2">Stp1/IreP family PP2C-type Ser/Thr phosphatase</fullName>
    </submittedName>
</protein>